<dbReference type="AlphaFoldDB" id="A0A2T0PVN9"/>
<evidence type="ECO:0000313" key="2">
    <source>
        <dbReference type="Proteomes" id="UP000237846"/>
    </source>
</evidence>
<sequence length="137" mass="14816">MSRRAAPRRVTMADRAAMAGREHSGVDLELAHAEALVVPQVDPAAARAEAAAAERVVRRRVAGAAEQRELLAMLGLRSADPAPPAPPRPIAHGTHRGYVAHQRRGEAACGECRAAHSAYTADRHRLTRVRRREARDA</sequence>
<comment type="caution">
    <text evidence="1">The sequence shown here is derived from an EMBL/GenBank/DDBJ whole genome shotgun (WGS) entry which is preliminary data.</text>
</comment>
<keyword evidence="2" id="KW-1185">Reference proteome</keyword>
<proteinExistence type="predicted"/>
<name>A0A2T0PVN9_9ACTN</name>
<evidence type="ECO:0000313" key="1">
    <source>
        <dbReference type="EMBL" id="PRX95605.1"/>
    </source>
</evidence>
<organism evidence="1 2">
    <name type="scientific">Allonocardiopsis opalescens</name>
    <dbReference type="NCBI Taxonomy" id="1144618"/>
    <lineage>
        <taxon>Bacteria</taxon>
        <taxon>Bacillati</taxon>
        <taxon>Actinomycetota</taxon>
        <taxon>Actinomycetes</taxon>
        <taxon>Streptosporangiales</taxon>
        <taxon>Allonocardiopsis</taxon>
    </lineage>
</organism>
<protein>
    <submittedName>
        <fullName evidence="1">Uncharacterized protein</fullName>
    </submittedName>
</protein>
<dbReference type="EMBL" id="PVZC01000009">
    <property type="protein sequence ID" value="PRX95605.1"/>
    <property type="molecule type" value="Genomic_DNA"/>
</dbReference>
<dbReference type="RefSeq" id="WP_106251823.1">
    <property type="nucleotide sequence ID" value="NZ_PVZC01000009.1"/>
</dbReference>
<reference evidence="1 2" key="1">
    <citation type="submission" date="2018-03" db="EMBL/GenBank/DDBJ databases">
        <title>Genomic Encyclopedia of Archaeal and Bacterial Type Strains, Phase II (KMG-II): from individual species to whole genera.</title>
        <authorList>
            <person name="Goeker M."/>
        </authorList>
    </citation>
    <scope>NUCLEOTIDE SEQUENCE [LARGE SCALE GENOMIC DNA]</scope>
    <source>
        <strain evidence="1 2">DSM 45601</strain>
    </source>
</reference>
<gene>
    <name evidence="1" type="ORF">CLV72_109214</name>
</gene>
<dbReference type="Proteomes" id="UP000237846">
    <property type="component" value="Unassembled WGS sequence"/>
</dbReference>
<accession>A0A2T0PVN9</accession>